<dbReference type="EMBL" id="JAUEMJ010000004">
    <property type="protein sequence ID" value="MDN3241135.1"/>
    <property type="molecule type" value="Genomic_DNA"/>
</dbReference>
<dbReference type="RefSeq" id="WP_289958050.1">
    <property type="nucleotide sequence ID" value="NZ_JAUEMJ010000004.1"/>
</dbReference>
<dbReference type="Proteomes" id="UP001171902">
    <property type="component" value="Unassembled WGS sequence"/>
</dbReference>
<sequence length="215" mass="24465">MAWKRAPGTPASKIATPAIRKLLLGRKLQYKARGHADRPIFNKGSNNNLAVPNKPTYNPVTKKWTLHVQRHEGWNAKDYRKKTDAMIKAGRDGKLRYVDDTKPERKGAQAKKRDLQEEKAIRRAIKMEDRGNVEGAQKYLDKRLRVLDTQEADHIRELQIGGKDQLHNNLRMIDAETNNGMGTQLRSQIVQATGMGMKDGDLIEIVELPGIRRNI</sequence>
<evidence type="ECO:0000313" key="2">
    <source>
        <dbReference type="EMBL" id="MDN3241135.1"/>
    </source>
</evidence>
<comment type="caution">
    <text evidence="2">The sequence shown here is derived from an EMBL/GenBank/DDBJ whole genome shotgun (WGS) entry which is preliminary data.</text>
</comment>
<feature type="region of interest" description="Disordered" evidence="1">
    <location>
        <begin position="37"/>
        <end position="56"/>
    </location>
</feature>
<evidence type="ECO:0000313" key="3">
    <source>
        <dbReference type="Proteomes" id="UP001171902"/>
    </source>
</evidence>
<keyword evidence="3" id="KW-1185">Reference proteome</keyword>
<proteinExistence type="predicted"/>
<protein>
    <submittedName>
        <fullName evidence="2">Uncharacterized protein</fullName>
    </submittedName>
</protein>
<accession>A0ABT7YR61</accession>
<feature type="compositionally biased region" description="Polar residues" evidence="1">
    <location>
        <begin position="43"/>
        <end position="56"/>
    </location>
</feature>
<evidence type="ECO:0000256" key="1">
    <source>
        <dbReference type="SAM" id="MobiDB-lite"/>
    </source>
</evidence>
<gene>
    <name evidence="2" type="ORF">QWI33_15495</name>
</gene>
<name>A0ABT7YR61_9ACTN</name>
<reference evidence="2" key="1">
    <citation type="submission" date="2023-06" db="EMBL/GenBank/DDBJ databases">
        <title>Gycomyces niveus sp.nov., a novel actinomycete isolated from soil in Shouguang.</title>
        <authorList>
            <person name="Yang X."/>
            <person name="Zhao J."/>
        </authorList>
    </citation>
    <scope>NUCLEOTIDE SEQUENCE</scope>
    <source>
        <strain evidence="2">NEAU C2</strain>
    </source>
</reference>
<organism evidence="2 3">
    <name type="scientific">Glycomyces tritici</name>
    <dbReference type="NCBI Taxonomy" id="2665176"/>
    <lineage>
        <taxon>Bacteria</taxon>
        <taxon>Bacillati</taxon>
        <taxon>Actinomycetota</taxon>
        <taxon>Actinomycetes</taxon>
        <taxon>Glycomycetales</taxon>
        <taxon>Glycomycetaceae</taxon>
        <taxon>Glycomyces</taxon>
    </lineage>
</organism>